<dbReference type="STRING" id="177413.SAMN05660859_3292"/>
<dbReference type="RefSeq" id="WP_091441726.1">
    <property type="nucleotide sequence ID" value="NZ_FMTP01000005.1"/>
</dbReference>
<dbReference type="AlphaFoldDB" id="A0A1G4TYH9"/>
<sequence>MAHWVRYQRSGAAGFGTLEGNTITVHSGDMFNGATPTGERIALSEVDLLAPTEPTKIIALWNNFHALAAKLNSPVPADPLYLLKAGSCLTNPGATVHRPASYDGKVVYEGELGIVIGKKATAVSEDEAGGYIFGYTCVNDITAADIINKDATFAQWVRAKSFDGFGPFGPVVATDVDPATLVVCTVLNGDERQRYPISDMVFSAHQLVSRISHDMTLNPGDIICCGTSVGVGVMKAPSNTVDIVIEGIGTLSNTFVQ</sequence>
<protein>
    <submittedName>
        <fullName evidence="4">2-keto-4-pentenoate hydratase/2-oxohepta-3-ene-1,7-dioic acid hydratase (Catechol pathway)</fullName>
    </submittedName>
</protein>
<dbReference type="Pfam" id="PF10370">
    <property type="entry name" value="Rv2993c-like_N"/>
    <property type="match status" value="1"/>
</dbReference>
<dbReference type="PANTHER" id="PTHR11820">
    <property type="entry name" value="ACYLPYRUVASE"/>
    <property type="match status" value="1"/>
</dbReference>
<dbReference type="PANTHER" id="PTHR11820:SF7">
    <property type="entry name" value="ACYLPYRUVASE FAHD1, MITOCHONDRIAL"/>
    <property type="match status" value="1"/>
</dbReference>
<evidence type="ECO:0000259" key="2">
    <source>
        <dbReference type="Pfam" id="PF01557"/>
    </source>
</evidence>
<dbReference type="GO" id="GO:0046872">
    <property type="term" value="F:metal ion binding"/>
    <property type="evidence" value="ECO:0007669"/>
    <property type="project" value="UniProtKB-KW"/>
</dbReference>
<organism evidence="4 5">
    <name type="scientific">Ancylobacter rudongensis</name>
    <dbReference type="NCBI Taxonomy" id="177413"/>
    <lineage>
        <taxon>Bacteria</taxon>
        <taxon>Pseudomonadati</taxon>
        <taxon>Pseudomonadota</taxon>
        <taxon>Alphaproteobacteria</taxon>
        <taxon>Hyphomicrobiales</taxon>
        <taxon>Xanthobacteraceae</taxon>
        <taxon>Ancylobacter</taxon>
    </lineage>
</organism>
<feature type="domain" description="Rv2993c-like N-terminal" evidence="3">
    <location>
        <begin position="3"/>
        <end position="51"/>
    </location>
</feature>
<accession>A0A1G4TYH9</accession>
<keyword evidence="1" id="KW-0479">Metal-binding</keyword>
<reference evidence="5" key="1">
    <citation type="submission" date="2016-10" db="EMBL/GenBank/DDBJ databases">
        <authorList>
            <person name="Varghese N."/>
            <person name="Submissions S."/>
        </authorList>
    </citation>
    <scope>NUCLEOTIDE SEQUENCE [LARGE SCALE GENOMIC DNA]</scope>
    <source>
        <strain evidence="5">CGMCC 1.1761</strain>
    </source>
</reference>
<evidence type="ECO:0000313" key="5">
    <source>
        <dbReference type="Proteomes" id="UP000198889"/>
    </source>
</evidence>
<evidence type="ECO:0000256" key="1">
    <source>
        <dbReference type="ARBA" id="ARBA00022723"/>
    </source>
</evidence>
<dbReference type="InterPro" id="IPR018833">
    <property type="entry name" value="Rv2993c-like_N"/>
</dbReference>
<evidence type="ECO:0000313" key="4">
    <source>
        <dbReference type="EMBL" id="SCW86397.1"/>
    </source>
</evidence>
<feature type="domain" description="Fumarylacetoacetase-like C-terminal" evidence="2">
    <location>
        <begin position="56"/>
        <end position="255"/>
    </location>
</feature>
<dbReference type="SUPFAM" id="SSF56529">
    <property type="entry name" value="FAH"/>
    <property type="match status" value="1"/>
</dbReference>
<keyword evidence="5" id="KW-1185">Reference proteome</keyword>
<evidence type="ECO:0000259" key="3">
    <source>
        <dbReference type="Pfam" id="PF10370"/>
    </source>
</evidence>
<proteinExistence type="predicted"/>
<dbReference type="InterPro" id="IPR036663">
    <property type="entry name" value="Fumarylacetoacetase_C_sf"/>
</dbReference>
<gene>
    <name evidence="4" type="ORF">SAMN05660859_3292</name>
</gene>
<dbReference type="Pfam" id="PF01557">
    <property type="entry name" value="FAA_hydrolase"/>
    <property type="match status" value="1"/>
</dbReference>
<name>A0A1G4TYH9_9HYPH</name>
<dbReference type="EMBL" id="FMTP01000005">
    <property type="protein sequence ID" value="SCW86397.1"/>
    <property type="molecule type" value="Genomic_DNA"/>
</dbReference>
<dbReference type="InterPro" id="IPR011234">
    <property type="entry name" value="Fumarylacetoacetase-like_C"/>
</dbReference>
<dbReference type="Gene3D" id="3.90.850.10">
    <property type="entry name" value="Fumarylacetoacetase-like, C-terminal domain"/>
    <property type="match status" value="1"/>
</dbReference>
<dbReference type="GO" id="GO:0018773">
    <property type="term" value="F:acetylpyruvate hydrolase activity"/>
    <property type="evidence" value="ECO:0007669"/>
    <property type="project" value="TreeGrafter"/>
</dbReference>
<dbReference type="Proteomes" id="UP000198889">
    <property type="component" value="Unassembled WGS sequence"/>
</dbReference>